<reference evidence="7" key="1">
    <citation type="submission" date="2022-02" db="EMBL/GenBank/DDBJ databases">
        <title>Paenibacillus sp. MBLB1832 Whole Genome Shotgun Sequencing.</title>
        <authorList>
            <person name="Hwang C.Y."/>
            <person name="Cho E.-S."/>
            <person name="Seo M.-J."/>
        </authorList>
    </citation>
    <scope>NUCLEOTIDE SEQUENCE</scope>
    <source>
        <strain evidence="7">MBLB1832</strain>
    </source>
</reference>
<dbReference type="SUPFAM" id="SSF50156">
    <property type="entry name" value="PDZ domain-like"/>
    <property type="match status" value="1"/>
</dbReference>
<dbReference type="InterPro" id="IPR043504">
    <property type="entry name" value="Peptidase_S1_PA_chymotrypsin"/>
</dbReference>
<keyword evidence="5" id="KW-0472">Membrane</keyword>
<evidence type="ECO:0000259" key="6">
    <source>
        <dbReference type="Pfam" id="PF13180"/>
    </source>
</evidence>
<evidence type="ECO:0000313" key="8">
    <source>
        <dbReference type="Proteomes" id="UP001304650"/>
    </source>
</evidence>
<dbReference type="InterPro" id="IPR036034">
    <property type="entry name" value="PDZ_sf"/>
</dbReference>
<dbReference type="InterPro" id="IPR001478">
    <property type="entry name" value="PDZ"/>
</dbReference>
<dbReference type="RefSeq" id="WP_314800217.1">
    <property type="nucleotide sequence ID" value="NZ_CP130319.1"/>
</dbReference>
<dbReference type="Pfam" id="PF13365">
    <property type="entry name" value="Trypsin_2"/>
    <property type="match status" value="1"/>
</dbReference>
<dbReference type="Gene3D" id="2.30.42.10">
    <property type="match status" value="1"/>
</dbReference>
<dbReference type="SUPFAM" id="SSF50494">
    <property type="entry name" value="Trypsin-like serine proteases"/>
    <property type="match status" value="1"/>
</dbReference>
<sequence>MSLFDDDFYSTKRSSRREPVWRPKGTESFTNFTSLSKWTGRKRYVALVAGFIGAIGMLAVVGLVHAFGGSGASSASLAIPVVAKADVHPMNSNDAIVAATDKIKPAVVSVISSKKDEAGAETGIGIGSGVMFARSGDKVRIVTNSHVVENGNQFEIVNFQGEHKKATLVGRDRITDLAVLETDGKDVKVLAEFGNSDTLRAGEMAIAVGNPLGLGFSPTVTQGIVSSPKRTIPVALSREGTDYDWEMDVIQTDAAINQGNSGGPLVNIEGKVIGINSMKIADTGVEGLGFAIPINSVDPIIASLIKDHKVKRPLIGVSTQELQAFKGTDVLKLPADVKTGVIVFDVSGPAKEAGLKPQDVIVQLDDRKIDSTISLRKYLYNEKKIGDKINVVYYRGGKKQTTTLTLIEASDK</sequence>
<evidence type="ECO:0000256" key="2">
    <source>
        <dbReference type="ARBA" id="ARBA00022670"/>
    </source>
</evidence>
<dbReference type="PRINTS" id="PR00834">
    <property type="entry name" value="PROTEASES2C"/>
</dbReference>
<gene>
    <name evidence="7" type="ORF">MJB10_26435</name>
</gene>
<dbReference type="AlphaFoldDB" id="A0AA96RKP1"/>
<evidence type="ECO:0000256" key="4">
    <source>
        <dbReference type="ARBA" id="ARBA00022825"/>
    </source>
</evidence>
<name>A0AA96RKP1_9BACL</name>
<keyword evidence="3" id="KW-0378">Hydrolase</keyword>
<dbReference type="KEGG" id="proo:MJB10_26435"/>
<dbReference type="GO" id="GO:0004252">
    <property type="term" value="F:serine-type endopeptidase activity"/>
    <property type="evidence" value="ECO:0007669"/>
    <property type="project" value="InterPro"/>
</dbReference>
<organism evidence="7 8">
    <name type="scientific">Paenibacillus roseopurpureus</name>
    <dbReference type="NCBI Taxonomy" id="2918901"/>
    <lineage>
        <taxon>Bacteria</taxon>
        <taxon>Bacillati</taxon>
        <taxon>Bacillota</taxon>
        <taxon>Bacilli</taxon>
        <taxon>Bacillales</taxon>
        <taxon>Paenibacillaceae</taxon>
        <taxon>Paenibacillus</taxon>
    </lineage>
</organism>
<comment type="similarity">
    <text evidence="1">Belongs to the peptidase S1C family.</text>
</comment>
<dbReference type="Proteomes" id="UP001304650">
    <property type="component" value="Chromosome"/>
</dbReference>
<keyword evidence="8" id="KW-1185">Reference proteome</keyword>
<keyword evidence="5" id="KW-1133">Transmembrane helix</keyword>
<dbReference type="EMBL" id="CP130319">
    <property type="protein sequence ID" value="WNR44554.1"/>
    <property type="molecule type" value="Genomic_DNA"/>
</dbReference>
<dbReference type="InterPro" id="IPR001940">
    <property type="entry name" value="Peptidase_S1C"/>
</dbReference>
<feature type="transmembrane region" description="Helical" evidence="5">
    <location>
        <begin position="44"/>
        <end position="67"/>
    </location>
</feature>
<keyword evidence="5" id="KW-0812">Transmembrane</keyword>
<keyword evidence="2" id="KW-0645">Protease</keyword>
<evidence type="ECO:0000256" key="3">
    <source>
        <dbReference type="ARBA" id="ARBA00022801"/>
    </source>
</evidence>
<feature type="domain" description="PDZ" evidence="6">
    <location>
        <begin position="313"/>
        <end position="406"/>
    </location>
</feature>
<dbReference type="Pfam" id="PF13180">
    <property type="entry name" value="PDZ_2"/>
    <property type="match status" value="1"/>
</dbReference>
<keyword evidence="4" id="KW-0720">Serine protease</keyword>
<proteinExistence type="inferred from homology"/>
<dbReference type="InterPro" id="IPR009003">
    <property type="entry name" value="Peptidase_S1_PA"/>
</dbReference>
<evidence type="ECO:0000256" key="1">
    <source>
        <dbReference type="ARBA" id="ARBA00010541"/>
    </source>
</evidence>
<dbReference type="Gene3D" id="2.40.10.10">
    <property type="entry name" value="Trypsin-like serine proteases"/>
    <property type="match status" value="2"/>
</dbReference>
<evidence type="ECO:0000256" key="5">
    <source>
        <dbReference type="SAM" id="Phobius"/>
    </source>
</evidence>
<dbReference type="GO" id="GO:0006508">
    <property type="term" value="P:proteolysis"/>
    <property type="evidence" value="ECO:0007669"/>
    <property type="project" value="UniProtKB-KW"/>
</dbReference>
<dbReference type="PANTHER" id="PTHR43343">
    <property type="entry name" value="PEPTIDASE S12"/>
    <property type="match status" value="1"/>
</dbReference>
<dbReference type="InterPro" id="IPR051201">
    <property type="entry name" value="Chloro_Bact_Ser_Proteases"/>
</dbReference>
<evidence type="ECO:0000313" key="7">
    <source>
        <dbReference type="EMBL" id="WNR44554.1"/>
    </source>
</evidence>
<accession>A0AA96RKP1</accession>
<dbReference type="PANTHER" id="PTHR43343:SF3">
    <property type="entry name" value="PROTEASE DO-LIKE 8, CHLOROPLASTIC"/>
    <property type="match status" value="1"/>
</dbReference>
<protein>
    <submittedName>
        <fullName evidence="7">Trypsin-like peptidase domain-containing protein</fullName>
    </submittedName>
</protein>